<dbReference type="Gene3D" id="1.10.287.470">
    <property type="entry name" value="Helix hairpin bin"/>
    <property type="match status" value="1"/>
</dbReference>
<feature type="domain" description="Multidrug resistance protein MdtA-like C-terminal permuted SH3" evidence="3">
    <location>
        <begin position="289"/>
        <end position="350"/>
    </location>
</feature>
<dbReference type="NCBIfam" id="TIGR01730">
    <property type="entry name" value="RND_mfp"/>
    <property type="match status" value="1"/>
</dbReference>
<evidence type="ECO:0000259" key="3">
    <source>
        <dbReference type="Pfam" id="PF25967"/>
    </source>
</evidence>
<proteinExistence type="inferred from homology"/>
<dbReference type="Gene3D" id="2.40.420.20">
    <property type="match status" value="1"/>
</dbReference>
<dbReference type="PANTHER" id="PTHR30469:SF15">
    <property type="entry name" value="HLYD FAMILY OF SECRETION PROTEINS"/>
    <property type="match status" value="1"/>
</dbReference>
<dbReference type="Gene3D" id="2.40.50.100">
    <property type="match status" value="1"/>
</dbReference>
<evidence type="ECO:0000313" key="5">
    <source>
        <dbReference type="EMBL" id="GGA83662.1"/>
    </source>
</evidence>
<feature type="domain" description="CusB-like beta-barrel" evidence="2">
    <location>
        <begin position="210"/>
        <end position="280"/>
    </location>
</feature>
<organism evidence="5 6">
    <name type="scientific">Arenimonas soli</name>
    <dbReference type="NCBI Taxonomy" id="2269504"/>
    <lineage>
        <taxon>Bacteria</taxon>
        <taxon>Pseudomonadati</taxon>
        <taxon>Pseudomonadota</taxon>
        <taxon>Gammaproteobacteria</taxon>
        <taxon>Lysobacterales</taxon>
        <taxon>Lysobacteraceae</taxon>
        <taxon>Arenimonas</taxon>
    </lineage>
</organism>
<sequence length="365" mass="38657">MLEPGEQRMSTNPRRWAPWLLPALLAVAALPALAAMPVRVVVPRAADFGEQFQLTGTLTADRAAGLSPRVDGLVREVKVDAGDRVEAGQVLVQLDDAVARHTLARVRAVAAEAAATAAEAQRLLDEGRRLAADKFIPASQVGTLEARLSQARAAADSARAAAAEQQELVRRHALPAPFAGVVSAKHAEAGEWVQRGDTVLDLVATDRVRLDLQVPQERFAALAGEATVQVFPDALAGDALPARIEARVPVTDPQARTFLLRLRVDDADGRLLPGTSARAVVSLPASQAALAVPRDALLRQPDGGYSLFVVLPDGDGWVARQRTVRVLRDRGSLVAIAQGIEAGERVVVRGNEALRDGQAVAPGED</sequence>
<dbReference type="Gene3D" id="2.40.30.170">
    <property type="match status" value="1"/>
</dbReference>
<dbReference type="Proteomes" id="UP000623419">
    <property type="component" value="Unassembled WGS sequence"/>
</dbReference>
<gene>
    <name evidence="5" type="ORF">GCM10011521_22550</name>
</gene>
<dbReference type="PANTHER" id="PTHR30469">
    <property type="entry name" value="MULTIDRUG RESISTANCE PROTEIN MDTA"/>
    <property type="match status" value="1"/>
</dbReference>
<comment type="caution">
    <text evidence="5">The sequence shown here is derived from an EMBL/GenBank/DDBJ whole genome shotgun (WGS) entry which is preliminary data.</text>
</comment>
<dbReference type="InterPro" id="IPR058647">
    <property type="entry name" value="BSH_CzcB-like"/>
</dbReference>
<dbReference type="EMBL" id="BMKC01000003">
    <property type="protein sequence ID" value="GGA83662.1"/>
    <property type="molecule type" value="Genomic_DNA"/>
</dbReference>
<reference evidence="6" key="1">
    <citation type="journal article" date="2019" name="Int. J. Syst. Evol. Microbiol.">
        <title>The Global Catalogue of Microorganisms (GCM) 10K type strain sequencing project: providing services to taxonomists for standard genome sequencing and annotation.</title>
        <authorList>
            <consortium name="The Broad Institute Genomics Platform"/>
            <consortium name="The Broad Institute Genome Sequencing Center for Infectious Disease"/>
            <person name="Wu L."/>
            <person name="Ma J."/>
        </authorList>
    </citation>
    <scope>NUCLEOTIDE SEQUENCE [LARGE SCALE GENOMIC DNA]</scope>
    <source>
        <strain evidence="6">CGMCC 1.15905</strain>
    </source>
</reference>
<dbReference type="Pfam" id="PF25954">
    <property type="entry name" value="Beta-barrel_RND_2"/>
    <property type="match status" value="1"/>
</dbReference>
<accession>A0ABQ1HMU0</accession>
<dbReference type="InterPro" id="IPR058792">
    <property type="entry name" value="Beta-barrel_RND_2"/>
</dbReference>
<feature type="domain" description="CzcB-like barrel-sandwich hybrid" evidence="4">
    <location>
        <begin position="64"/>
        <end position="201"/>
    </location>
</feature>
<dbReference type="InterPro" id="IPR006143">
    <property type="entry name" value="RND_pump_MFP"/>
</dbReference>
<comment type="similarity">
    <text evidence="1">Belongs to the membrane fusion protein (MFP) (TC 8.A.1) family.</text>
</comment>
<name>A0ABQ1HMU0_9GAMM</name>
<evidence type="ECO:0000313" key="6">
    <source>
        <dbReference type="Proteomes" id="UP000623419"/>
    </source>
</evidence>
<evidence type="ECO:0000259" key="2">
    <source>
        <dbReference type="Pfam" id="PF25954"/>
    </source>
</evidence>
<dbReference type="SUPFAM" id="SSF111369">
    <property type="entry name" value="HlyD-like secretion proteins"/>
    <property type="match status" value="1"/>
</dbReference>
<protein>
    <submittedName>
        <fullName evidence="5">MexH family multidrug efflux RND transporter periplasmic adaptor subunit</fullName>
    </submittedName>
</protein>
<dbReference type="Pfam" id="PF25967">
    <property type="entry name" value="RND-MFP_C"/>
    <property type="match status" value="1"/>
</dbReference>
<evidence type="ECO:0000256" key="1">
    <source>
        <dbReference type="ARBA" id="ARBA00009477"/>
    </source>
</evidence>
<keyword evidence="6" id="KW-1185">Reference proteome</keyword>
<dbReference type="Pfam" id="PF25973">
    <property type="entry name" value="BSH_CzcB"/>
    <property type="match status" value="1"/>
</dbReference>
<evidence type="ECO:0000259" key="4">
    <source>
        <dbReference type="Pfam" id="PF25973"/>
    </source>
</evidence>
<dbReference type="InterPro" id="IPR058627">
    <property type="entry name" value="MdtA-like_C"/>
</dbReference>